<dbReference type="Proteomes" id="UP000616151">
    <property type="component" value="Unassembled WGS sequence"/>
</dbReference>
<evidence type="ECO:0000313" key="1">
    <source>
        <dbReference type="EMBL" id="MBK1867688.1"/>
    </source>
</evidence>
<evidence type="ECO:0000313" key="2">
    <source>
        <dbReference type="Proteomes" id="UP000616151"/>
    </source>
</evidence>
<protein>
    <submittedName>
        <fullName evidence="1">Sulfate ABC transporter permease subunit CysT</fullName>
    </submittedName>
</protein>
<comment type="caution">
    <text evidence="1">The sequence shown here is derived from an EMBL/GenBank/DDBJ whole genome shotgun (WGS) entry which is preliminary data.</text>
</comment>
<keyword evidence="2" id="KW-1185">Reference proteome</keyword>
<organism evidence="1 2">
    <name type="scientific">Taklimakanibacter albus</name>
    <dbReference type="NCBI Taxonomy" id="2800327"/>
    <lineage>
        <taxon>Bacteria</taxon>
        <taxon>Pseudomonadati</taxon>
        <taxon>Pseudomonadota</taxon>
        <taxon>Alphaproteobacteria</taxon>
        <taxon>Hyphomicrobiales</taxon>
        <taxon>Aestuariivirgaceae</taxon>
        <taxon>Taklimakanibacter</taxon>
    </lineage>
</organism>
<gene>
    <name evidence="1" type="primary">cysT</name>
    <name evidence="1" type="ORF">JHL16_15120</name>
</gene>
<proteinExistence type="predicted"/>
<sequence>MPQRRILPGLPLSLGVTLVYVTLIIALPVAAVLLKAMSLSLGEFWNIVTSPRALSTYRITILCALAATLFNAIFGFAFAWVLVRYDFPGKRLLDTLVDVPFALPTAVAGVTLTALFAKNGWFGAPLASIGIEVAYTPLGIIIAMIFTSLPFIVRTVQPVLEELDPEFEDAASCLGAGDLDTMRRVILPLLMPALLAGISFAFVRCLGEFGAIIFIAGNQPLSTEITSLLAFIRVEEFDYPGAAAIATVMLLASLTILILTSLAQSWYGRHLTRS</sequence>
<name>A0ACC5R4Y5_9HYPH</name>
<reference evidence="1" key="1">
    <citation type="submission" date="2021-01" db="EMBL/GenBank/DDBJ databases">
        <authorList>
            <person name="Sun Q."/>
        </authorList>
    </citation>
    <scope>NUCLEOTIDE SEQUENCE</scope>
    <source>
        <strain evidence="1">YIM B02566</strain>
    </source>
</reference>
<dbReference type="EMBL" id="JAENHL010000007">
    <property type="protein sequence ID" value="MBK1867688.1"/>
    <property type="molecule type" value="Genomic_DNA"/>
</dbReference>
<accession>A0ACC5R4Y5</accession>